<dbReference type="Pfam" id="PF19386">
    <property type="entry name" value="DUF5961"/>
    <property type="match status" value="1"/>
</dbReference>
<dbReference type="Proteomes" id="UP000249725">
    <property type="component" value="Unassembled WGS sequence"/>
</dbReference>
<evidence type="ECO:0000313" key="2">
    <source>
        <dbReference type="Proteomes" id="UP000249725"/>
    </source>
</evidence>
<reference evidence="2" key="1">
    <citation type="submission" date="2018-05" db="EMBL/GenBank/DDBJ databases">
        <authorList>
            <person name="Li X."/>
        </authorList>
    </citation>
    <scope>NUCLEOTIDE SEQUENCE [LARGE SCALE GENOMIC DNA]</scope>
    <source>
        <strain evidence="2">YIM 73061</strain>
    </source>
</reference>
<organism evidence="1 2">
    <name type="scientific">Phenylobacterium deserti</name>
    <dbReference type="NCBI Taxonomy" id="1914756"/>
    <lineage>
        <taxon>Bacteria</taxon>
        <taxon>Pseudomonadati</taxon>
        <taxon>Pseudomonadota</taxon>
        <taxon>Alphaproteobacteria</taxon>
        <taxon>Caulobacterales</taxon>
        <taxon>Caulobacteraceae</taxon>
        <taxon>Phenylobacterium</taxon>
    </lineage>
</organism>
<dbReference type="AlphaFoldDB" id="A0A328AN50"/>
<proteinExistence type="predicted"/>
<dbReference type="RefSeq" id="WP_111512773.1">
    <property type="nucleotide sequence ID" value="NZ_QFYR01000001.1"/>
</dbReference>
<evidence type="ECO:0000313" key="1">
    <source>
        <dbReference type="EMBL" id="RAK56422.1"/>
    </source>
</evidence>
<dbReference type="InterPro" id="IPR046005">
    <property type="entry name" value="DUF5961"/>
</dbReference>
<dbReference type="OrthoDB" id="8454241at2"/>
<keyword evidence="2" id="KW-1185">Reference proteome</keyword>
<name>A0A328AN50_9CAUL</name>
<accession>A0A328AN50</accession>
<gene>
    <name evidence="1" type="ORF">DJ018_00065</name>
</gene>
<sequence>MPAAAQQTQSQRRFSVHSLAEAPSHSKLIEGADFQDAALHFLEDHHPAATADDEVSLIVEDCATGHRQCFRIDLATGEAAPCD</sequence>
<comment type="caution">
    <text evidence="1">The sequence shown here is derived from an EMBL/GenBank/DDBJ whole genome shotgun (WGS) entry which is preliminary data.</text>
</comment>
<protein>
    <submittedName>
        <fullName evidence="1">Uncharacterized protein</fullName>
    </submittedName>
</protein>
<dbReference type="EMBL" id="QFYR01000001">
    <property type="protein sequence ID" value="RAK56422.1"/>
    <property type="molecule type" value="Genomic_DNA"/>
</dbReference>